<dbReference type="GO" id="GO:0034386">
    <property type="term" value="F:4-aminobutyrate:2-oxoglutarate transaminase activity"/>
    <property type="evidence" value="ECO:0007669"/>
    <property type="project" value="InterPro"/>
</dbReference>
<dbReference type="GO" id="GO:0009448">
    <property type="term" value="P:gamma-aminobutyric acid metabolic process"/>
    <property type="evidence" value="ECO:0007669"/>
    <property type="project" value="InterPro"/>
</dbReference>
<protein>
    <submittedName>
        <fullName evidence="7">4-aminobutyrate--2-oxoglutarate transaminase</fullName>
    </submittedName>
</protein>
<comment type="caution">
    <text evidence="7">The sequence shown here is derived from an EMBL/GenBank/DDBJ whole genome shotgun (WGS) entry which is preliminary data.</text>
</comment>
<evidence type="ECO:0000256" key="1">
    <source>
        <dbReference type="ARBA" id="ARBA00001933"/>
    </source>
</evidence>
<organism evidence="7 8">
    <name type="scientific">Rhizobium esperanzae</name>
    <dbReference type="NCBI Taxonomy" id="1967781"/>
    <lineage>
        <taxon>Bacteria</taxon>
        <taxon>Pseudomonadati</taxon>
        <taxon>Pseudomonadota</taxon>
        <taxon>Alphaproteobacteria</taxon>
        <taxon>Hyphomicrobiales</taxon>
        <taxon>Rhizobiaceae</taxon>
        <taxon>Rhizobium/Agrobacterium group</taxon>
        <taxon>Rhizobium</taxon>
    </lineage>
</organism>
<dbReference type="InterPro" id="IPR015422">
    <property type="entry name" value="PyrdxlP-dep_Trfase_small"/>
</dbReference>
<comment type="similarity">
    <text evidence="2 6">Belongs to the class-III pyridoxal-phosphate-dependent aminotransferase family.</text>
</comment>
<keyword evidence="4" id="KW-0808">Transferase</keyword>
<dbReference type="CDD" id="cd00610">
    <property type="entry name" value="OAT_like"/>
    <property type="match status" value="1"/>
</dbReference>
<dbReference type="InterPro" id="IPR050103">
    <property type="entry name" value="Class-III_PLP-dep_AT"/>
</dbReference>
<dbReference type="Proteomes" id="UP000197269">
    <property type="component" value="Unassembled WGS sequence"/>
</dbReference>
<evidence type="ECO:0000256" key="5">
    <source>
        <dbReference type="ARBA" id="ARBA00022898"/>
    </source>
</evidence>
<dbReference type="InterPro" id="IPR004632">
    <property type="entry name" value="4NH2But_aminotransferase_bac"/>
</dbReference>
<dbReference type="InterPro" id="IPR049704">
    <property type="entry name" value="Aminotrans_3_PPA_site"/>
</dbReference>
<dbReference type="NCBIfam" id="NF005692">
    <property type="entry name" value="PRK07495.1"/>
    <property type="match status" value="1"/>
</dbReference>
<proteinExistence type="inferred from homology"/>
<dbReference type="Gene3D" id="3.40.640.10">
    <property type="entry name" value="Type I PLP-dependent aspartate aminotransferase-like (Major domain)"/>
    <property type="match status" value="1"/>
</dbReference>
<dbReference type="AlphaFoldDB" id="A0A246DMD6"/>
<dbReference type="PANTHER" id="PTHR11986">
    <property type="entry name" value="AMINOTRANSFERASE CLASS III"/>
    <property type="match status" value="1"/>
</dbReference>
<dbReference type="GO" id="GO:0042802">
    <property type="term" value="F:identical protein binding"/>
    <property type="evidence" value="ECO:0007669"/>
    <property type="project" value="TreeGrafter"/>
</dbReference>
<dbReference type="InterPro" id="IPR015424">
    <property type="entry name" value="PyrdxlP-dep_Trfase"/>
</dbReference>
<reference evidence="7 8" key="1">
    <citation type="submission" date="2017-03" db="EMBL/GenBank/DDBJ databases">
        <title>Genome of strain Rhizobium sp. CNPSo 668.</title>
        <authorList>
            <person name="Ribeiro R."/>
        </authorList>
    </citation>
    <scope>NUCLEOTIDE SEQUENCE [LARGE SCALE GENOMIC DNA]</scope>
    <source>
        <strain evidence="7 8">CNPSo 668</strain>
    </source>
</reference>
<dbReference type="PROSITE" id="PS00600">
    <property type="entry name" value="AA_TRANSFER_CLASS_3"/>
    <property type="match status" value="1"/>
</dbReference>
<dbReference type="Pfam" id="PF00202">
    <property type="entry name" value="Aminotran_3"/>
    <property type="match status" value="1"/>
</dbReference>
<sequence length="426" mass="45416">MTATSLTDRKNAAISRGVGMTTQIYADRAENAEIWDKEGRRYIDFAAGIAVLNTGHRHPRVIAAVKDQLDHFTHTCHQVVPYENYISLAERLNVLVPGDFEKKTIFVTTGAEAVENAVKIARAATGRSAVIAFGGGFHGRTFMGMALTGKVVPYKVGFGAMPGDVFHVPFPVELHGVSVDQSLAALKKLFAADVDPQRVAAIILEPVQGEGGFYPAPAAFMKALRELCDQHGILLIADEVQTGFARTGRMFAMDHHEVAADLTTMAKSLAGGFPLAAVTGRAEIMDAPGPGGLGGTYGGNPLGIAAAHAVLDVIKEEDLCNRANLLGGRLKQRLESLRESVPEITDIRGPGFMNAVEFNDRTTGLPSADFANKVRLTALDKGLILLTCGVHGNVIRFLAPITIQDEVFGEALDILETSMLEASAAS</sequence>
<dbReference type="PIRSF" id="PIRSF000521">
    <property type="entry name" value="Transaminase_4ab_Lys_Orn"/>
    <property type="match status" value="1"/>
</dbReference>
<dbReference type="RefSeq" id="WP_088396871.1">
    <property type="nucleotide sequence ID" value="NZ_MXPU01000025.1"/>
</dbReference>
<comment type="cofactor">
    <cofactor evidence="1">
        <name>pyridoxal 5'-phosphate</name>
        <dbReference type="ChEBI" id="CHEBI:597326"/>
    </cofactor>
</comment>
<dbReference type="InterPro" id="IPR015421">
    <property type="entry name" value="PyrdxlP-dep_Trfase_major"/>
</dbReference>
<evidence type="ECO:0000256" key="4">
    <source>
        <dbReference type="ARBA" id="ARBA00022679"/>
    </source>
</evidence>
<evidence type="ECO:0000313" key="7">
    <source>
        <dbReference type="EMBL" id="OWO91366.1"/>
    </source>
</evidence>
<dbReference type="FunFam" id="3.40.640.10:FF:000013">
    <property type="entry name" value="4-aminobutyrate aminotransferase"/>
    <property type="match status" value="1"/>
</dbReference>
<dbReference type="EMBL" id="MXPU01000025">
    <property type="protein sequence ID" value="OWO91366.1"/>
    <property type="molecule type" value="Genomic_DNA"/>
</dbReference>
<keyword evidence="3" id="KW-0032">Aminotransferase</keyword>
<accession>A0A246DMD6</accession>
<name>A0A246DMD6_9HYPH</name>
<evidence type="ECO:0000256" key="3">
    <source>
        <dbReference type="ARBA" id="ARBA00022576"/>
    </source>
</evidence>
<dbReference type="NCBIfam" id="TIGR00700">
    <property type="entry name" value="GABAtrnsam"/>
    <property type="match status" value="1"/>
</dbReference>
<dbReference type="Gene3D" id="3.90.1150.10">
    <property type="entry name" value="Aspartate Aminotransferase, domain 1"/>
    <property type="match status" value="1"/>
</dbReference>
<dbReference type="SUPFAM" id="SSF53383">
    <property type="entry name" value="PLP-dependent transferases"/>
    <property type="match status" value="1"/>
</dbReference>
<keyword evidence="5 6" id="KW-0663">Pyridoxal phosphate</keyword>
<gene>
    <name evidence="7" type="ORF">B5E41_27425</name>
</gene>
<evidence type="ECO:0000256" key="2">
    <source>
        <dbReference type="ARBA" id="ARBA00008954"/>
    </source>
</evidence>
<evidence type="ECO:0000256" key="6">
    <source>
        <dbReference type="RuleBase" id="RU003560"/>
    </source>
</evidence>
<dbReference type="InterPro" id="IPR005814">
    <property type="entry name" value="Aminotrans_3"/>
</dbReference>
<evidence type="ECO:0000313" key="8">
    <source>
        <dbReference type="Proteomes" id="UP000197269"/>
    </source>
</evidence>
<dbReference type="GO" id="GO:0030170">
    <property type="term" value="F:pyridoxal phosphate binding"/>
    <property type="evidence" value="ECO:0007669"/>
    <property type="project" value="InterPro"/>
</dbReference>